<accession>A0AAD8XVR2</accession>
<evidence type="ECO:0000256" key="1">
    <source>
        <dbReference type="SAM" id="MobiDB-lite"/>
    </source>
</evidence>
<dbReference type="AlphaFoldDB" id="A0AAD8XVR2"/>
<dbReference type="Proteomes" id="UP001224775">
    <property type="component" value="Unassembled WGS sequence"/>
</dbReference>
<reference evidence="2" key="1">
    <citation type="submission" date="2023-06" db="EMBL/GenBank/DDBJ databases">
        <title>Survivors Of The Sea: Transcriptome response of Skeletonema marinoi to long-term dormancy.</title>
        <authorList>
            <person name="Pinder M.I.M."/>
            <person name="Kourtchenko O."/>
            <person name="Robertson E.K."/>
            <person name="Larsson T."/>
            <person name="Maumus F."/>
            <person name="Osuna-Cruz C.M."/>
            <person name="Vancaester E."/>
            <person name="Stenow R."/>
            <person name="Vandepoele K."/>
            <person name="Ploug H."/>
            <person name="Bruchert V."/>
            <person name="Godhe A."/>
            <person name="Topel M."/>
        </authorList>
    </citation>
    <scope>NUCLEOTIDE SEQUENCE</scope>
    <source>
        <strain evidence="2">R05AC</strain>
    </source>
</reference>
<feature type="region of interest" description="Disordered" evidence="1">
    <location>
        <begin position="1"/>
        <end position="58"/>
    </location>
</feature>
<keyword evidence="3" id="KW-1185">Reference proteome</keyword>
<feature type="compositionally biased region" description="Polar residues" evidence="1">
    <location>
        <begin position="22"/>
        <end position="33"/>
    </location>
</feature>
<dbReference type="EMBL" id="JATAAI010000040">
    <property type="protein sequence ID" value="KAK1734320.1"/>
    <property type="molecule type" value="Genomic_DNA"/>
</dbReference>
<name>A0AAD8XVR2_9STRA</name>
<evidence type="ECO:0000313" key="3">
    <source>
        <dbReference type="Proteomes" id="UP001224775"/>
    </source>
</evidence>
<comment type="caution">
    <text evidence="2">The sequence shown here is derived from an EMBL/GenBank/DDBJ whole genome shotgun (WGS) entry which is preliminary data.</text>
</comment>
<proteinExistence type="predicted"/>
<organism evidence="2 3">
    <name type="scientific">Skeletonema marinoi</name>
    <dbReference type="NCBI Taxonomy" id="267567"/>
    <lineage>
        <taxon>Eukaryota</taxon>
        <taxon>Sar</taxon>
        <taxon>Stramenopiles</taxon>
        <taxon>Ochrophyta</taxon>
        <taxon>Bacillariophyta</taxon>
        <taxon>Coscinodiscophyceae</taxon>
        <taxon>Thalassiosirophycidae</taxon>
        <taxon>Thalassiosirales</taxon>
        <taxon>Skeletonemataceae</taxon>
        <taxon>Skeletonema</taxon>
        <taxon>Skeletonema marinoi-dohrnii complex</taxon>
    </lineage>
</organism>
<sequence length="279" mass="32485">MQEVSQIHNNHCFKENRAAATEVSQINMLKSQESPTPPPPPFVVPRSPSSTPPLVPRSPSCLARYSHVDPAPKEQKHAAKKGFFSAFIPLKKRNSFKKDPKKKKVRFAPDEVEPYNWDYSCDQDVYYQKEQIMAMNKERFTDARKLRKLRNIKRPSKEAACDDIDLSKRAHNHNLDRLLKEAFDPERDIDEEVSICGIEHFVYPVLQLEMIRRKKQAQNEVLSFKKAKRQALRLAELSEEKTHWAREVAMEKGIRYCVNEEVAKSKPSCNWRRARRASV</sequence>
<evidence type="ECO:0000313" key="2">
    <source>
        <dbReference type="EMBL" id="KAK1734320.1"/>
    </source>
</evidence>
<gene>
    <name evidence="2" type="ORF">QTG54_015087</name>
</gene>
<protein>
    <submittedName>
        <fullName evidence="2">Uncharacterized protein</fullName>
    </submittedName>
</protein>